<feature type="compositionally biased region" description="Basic and acidic residues" evidence="1">
    <location>
        <begin position="357"/>
        <end position="369"/>
    </location>
</feature>
<dbReference type="FunFam" id="1.10.10.60:FF:000032">
    <property type="entry name" value="Zinc finger and SCAN domain-containing 20"/>
    <property type="match status" value="5"/>
</dbReference>
<feature type="domain" description="Myb-like" evidence="2">
    <location>
        <begin position="1093"/>
        <end position="1157"/>
    </location>
</feature>
<dbReference type="GO" id="GO:0042162">
    <property type="term" value="F:telomeric DNA binding"/>
    <property type="evidence" value="ECO:0007669"/>
    <property type="project" value="TreeGrafter"/>
</dbReference>
<evidence type="ECO:0000259" key="2">
    <source>
        <dbReference type="SMART" id="SM00717"/>
    </source>
</evidence>
<gene>
    <name evidence="4" type="primary">LOC115829483</name>
</gene>
<dbReference type="InterPro" id="IPR001005">
    <property type="entry name" value="SANT/Myb"/>
</dbReference>
<protein>
    <submittedName>
        <fullName evidence="4">Uncharacterized protein LOC115829483</fullName>
    </submittedName>
</protein>
<dbReference type="SMART" id="SM00717">
    <property type="entry name" value="SANT"/>
    <property type="match status" value="6"/>
</dbReference>
<sequence>MNTRCKEETEVPVLPLPLLRFVVPPLRLLCAAMWQVAEKGQVKHYGMLEEFVTLATGAVPELLSYHQRAQLILGLRARLILDLCQSEHPTDLKTVQSHLDRLHTLSLGTTDNEVINEDVELSEANFIELVQTLVKDPVERDHFFQNIFPVEYGSKFDKALQRLMLDFLLRLEQLIPVPDLTQIVSLLSAAPTLLEECLQSVTIPEHARSLLQHYRDMGHLAMHDTLPSCSDDCILTTLSLPPLVRVVIASDHMDSGEQSESGTEFDGGDKEESLEFLDDHQRANDSVKKEEETQERERKVRGRTWPCEEMRLCHEEEEEEEEEEKEKLFVESSCLEQPLSSPSPPLLDLSLPRARVRNVDQRNSERKCSENPPNGGDAWPDGTGQDSSRKRKRTDCYETPLKQPLTETSSPREQSREVPFIYPWGGYTDIQEPVYHTTSDASKIPWSEEETLNLIDIWGKDCVQRSLKDCLRNRHIFNLISKKMHERGFLRTAEQCHTRIKRLKMSFRQCYENNISGGERLECKFYDQLERILGKGSSSSVPELAHSIPEISVSEQSAGEREDTDSEKWELLGHSGLEGTKNVPWTDLETRTLISIWGEDKTQRELRGVHQNGHIFALISKKMATYGYIRTAEQCQTRLKRLKLSFRHCYENNNVEGQEQVEFKFYDQMEKILENDLHVHGTFPEDSSSRDVEIKNEESAESEFPVYSYQEIEAALNMTDERKKVPWSDGETLVLLQLWGDERVQENLRRCPHNGHIYSEISEQLAAHGYSRTSEQCHTRIKRLKLSYRQCRDSLSLPEAEHVEFKFYGLMEEILKKNPPTKKRVVVETESSYVLEAASSTAPEKTSSGSWSDPETLALIDIWAEDEIQKALKGVVHNGHVFADISEKMHELGFLKSPEQCRWKVKTLRKNFRQCYERKKCGRDKVGYKFYDQLEQVLGYEALSIDIFDEKDDQEDSQRAALRAVAESSRKMPWSDRETQALLDIWGEDRVQHHLKGCLKNKRIFKHISKRMTAQGFIRTAEQCQTRIKRLKARFYREREDCKFYEQLEQVILKEISTDTPPDDPSMPSELESITDSEPESPALASRHASDGPKLPWADSETQVLIDIWGNEQVQNNLRGCVKNRHIFSQISQAMAEQGYNRTAEQCQSRVKRLKASFRHSVESSRNGGEHIECKFYDQLAQIFGNGCQMKTESEELKNTTEPAVGTLVTSTVQGETTGD</sequence>
<dbReference type="Pfam" id="PF13837">
    <property type="entry name" value="Myb_DNA-bind_4"/>
    <property type="match status" value="6"/>
</dbReference>
<keyword evidence="3" id="KW-1185">Reference proteome</keyword>
<feature type="compositionally biased region" description="Acidic residues" evidence="1">
    <location>
        <begin position="315"/>
        <end position="324"/>
    </location>
</feature>
<accession>A0A6J2WZA4</accession>
<dbReference type="Pfam" id="PF14973">
    <property type="entry name" value="TINF2_N"/>
    <property type="match status" value="1"/>
</dbReference>
<feature type="compositionally biased region" description="Low complexity" evidence="1">
    <location>
        <begin position="332"/>
        <end position="352"/>
    </location>
</feature>
<feature type="region of interest" description="Disordered" evidence="1">
    <location>
        <begin position="1055"/>
        <end position="1096"/>
    </location>
</feature>
<dbReference type="CDD" id="cd11657">
    <property type="entry name" value="TIN2_N"/>
    <property type="match status" value="1"/>
</dbReference>
<dbReference type="InterPro" id="IPR029400">
    <property type="entry name" value="TINF2_N"/>
</dbReference>
<dbReference type="GO" id="GO:1904356">
    <property type="term" value="P:regulation of telomere maintenance via telomere lengthening"/>
    <property type="evidence" value="ECO:0007669"/>
    <property type="project" value="TreeGrafter"/>
</dbReference>
<dbReference type="AlphaFoldDB" id="A0A6J2WZA4"/>
<organism evidence="3 4">
    <name type="scientific">Chanos chanos</name>
    <name type="common">Milkfish</name>
    <name type="synonym">Mugil chanos</name>
    <dbReference type="NCBI Taxonomy" id="29144"/>
    <lineage>
        <taxon>Eukaryota</taxon>
        <taxon>Metazoa</taxon>
        <taxon>Chordata</taxon>
        <taxon>Craniata</taxon>
        <taxon>Vertebrata</taxon>
        <taxon>Euteleostomi</taxon>
        <taxon>Actinopterygii</taxon>
        <taxon>Neopterygii</taxon>
        <taxon>Teleostei</taxon>
        <taxon>Ostariophysi</taxon>
        <taxon>Gonorynchiformes</taxon>
        <taxon>Chanidae</taxon>
        <taxon>Chanos</taxon>
    </lineage>
</organism>
<dbReference type="PANTHER" id="PTHR15512">
    <property type="entry name" value="TERF1-INTERACTING NUCLEAR FACTOR 2"/>
    <property type="match status" value="1"/>
</dbReference>
<feature type="domain" description="Myb-like" evidence="2">
    <location>
        <begin position="970"/>
        <end position="1034"/>
    </location>
</feature>
<feature type="compositionally biased region" description="Basic and acidic residues" evidence="1">
    <location>
        <begin position="277"/>
        <end position="298"/>
    </location>
</feature>
<dbReference type="Gene3D" id="1.10.10.60">
    <property type="entry name" value="Homeodomain-like"/>
    <property type="match status" value="6"/>
</dbReference>
<feature type="region of interest" description="Disordered" evidence="1">
    <location>
        <begin position="314"/>
        <end position="414"/>
    </location>
</feature>
<evidence type="ECO:0000313" key="3">
    <source>
        <dbReference type="Proteomes" id="UP000504632"/>
    </source>
</evidence>
<dbReference type="GO" id="GO:0070187">
    <property type="term" value="C:shelterin complex"/>
    <property type="evidence" value="ECO:0007669"/>
    <property type="project" value="InterPro"/>
</dbReference>
<feature type="domain" description="Myb-like" evidence="2">
    <location>
        <begin position="442"/>
        <end position="506"/>
    </location>
</feature>
<evidence type="ECO:0000256" key="1">
    <source>
        <dbReference type="SAM" id="MobiDB-lite"/>
    </source>
</evidence>
<feature type="domain" description="Myb-like" evidence="2">
    <location>
        <begin position="723"/>
        <end position="787"/>
    </location>
</feature>
<proteinExistence type="predicted"/>
<dbReference type="OrthoDB" id="691673at2759"/>
<dbReference type="GeneID" id="115829483"/>
<feature type="domain" description="Myb-like" evidence="2">
    <location>
        <begin position="581"/>
        <end position="645"/>
    </location>
</feature>
<dbReference type="RefSeq" id="XP_030649497.1">
    <property type="nucleotide sequence ID" value="XM_030793637.1"/>
</dbReference>
<dbReference type="PANTHER" id="PTHR15512:SF2">
    <property type="match status" value="1"/>
</dbReference>
<dbReference type="InterPro" id="IPR044822">
    <property type="entry name" value="Myb_DNA-bind_4"/>
</dbReference>
<name>A0A6J2WZA4_CHACN</name>
<dbReference type="InterPro" id="IPR039098">
    <property type="entry name" value="TINF2"/>
</dbReference>
<reference evidence="4" key="1">
    <citation type="submission" date="2025-08" db="UniProtKB">
        <authorList>
            <consortium name="RefSeq"/>
        </authorList>
    </citation>
    <scope>IDENTIFICATION</scope>
</reference>
<dbReference type="Proteomes" id="UP000504632">
    <property type="component" value="Chromosome 1"/>
</dbReference>
<feature type="region of interest" description="Disordered" evidence="1">
    <location>
        <begin position="277"/>
        <end position="301"/>
    </location>
</feature>
<feature type="domain" description="Myb-like" evidence="2">
    <location>
        <begin position="859"/>
        <end position="911"/>
    </location>
</feature>
<dbReference type="GO" id="GO:0016233">
    <property type="term" value="P:telomere capping"/>
    <property type="evidence" value="ECO:0007669"/>
    <property type="project" value="InterPro"/>
</dbReference>
<evidence type="ECO:0000313" key="4">
    <source>
        <dbReference type="RefSeq" id="XP_030649497.1"/>
    </source>
</evidence>
<dbReference type="InParanoid" id="A0A6J2WZA4"/>